<organism evidence="1 2">
    <name type="scientific">Seiridium unicorne</name>
    <dbReference type="NCBI Taxonomy" id="138068"/>
    <lineage>
        <taxon>Eukaryota</taxon>
        <taxon>Fungi</taxon>
        <taxon>Dikarya</taxon>
        <taxon>Ascomycota</taxon>
        <taxon>Pezizomycotina</taxon>
        <taxon>Sordariomycetes</taxon>
        <taxon>Xylariomycetidae</taxon>
        <taxon>Amphisphaeriales</taxon>
        <taxon>Sporocadaceae</taxon>
        <taxon>Seiridium</taxon>
    </lineage>
</organism>
<keyword evidence="2" id="KW-1185">Reference proteome</keyword>
<dbReference type="EMBL" id="JARVKF010000068">
    <property type="protein sequence ID" value="KAK9423603.1"/>
    <property type="molecule type" value="Genomic_DNA"/>
</dbReference>
<accession>A0ABR2V9L2</accession>
<dbReference type="Proteomes" id="UP001408356">
    <property type="component" value="Unassembled WGS sequence"/>
</dbReference>
<evidence type="ECO:0000313" key="2">
    <source>
        <dbReference type="Proteomes" id="UP001408356"/>
    </source>
</evidence>
<gene>
    <name evidence="1" type="ORF">SUNI508_04084</name>
</gene>
<name>A0ABR2V9L2_9PEZI</name>
<protein>
    <submittedName>
        <fullName evidence="1">Uncharacterized protein</fullName>
    </submittedName>
</protein>
<proteinExistence type="predicted"/>
<reference evidence="1 2" key="1">
    <citation type="journal article" date="2024" name="J. Plant Pathol.">
        <title>Sequence and assembly of the genome of Seiridium unicorne, isolate CBS 538.82, causal agent of cypress canker disease.</title>
        <authorList>
            <person name="Scali E."/>
            <person name="Rocca G.D."/>
            <person name="Danti R."/>
            <person name="Garbelotto M."/>
            <person name="Barberini S."/>
            <person name="Baroncelli R."/>
            <person name="Emiliani G."/>
        </authorList>
    </citation>
    <scope>NUCLEOTIDE SEQUENCE [LARGE SCALE GENOMIC DNA]</scope>
    <source>
        <strain evidence="1 2">BM-138-508</strain>
    </source>
</reference>
<sequence length="70" mass="7313">MATKGEVAYGRRLLSKALDELSVVELNGVYAVIPKMSDIKDGHRDISSSIPVLIARVGQVGGSSQATTGV</sequence>
<comment type="caution">
    <text evidence="1">The sequence shown here is derived from an EMBL/GenBank/DDBJ whole genome shotgun (WGS) entry which is preliminary data.</text>
</comment>
<evidence type="ECO:0000313" key="1">
    <source>
        <dbReference type="EMBL" id="KAK9423603.1"/>
    </source>
</evidence>